<gene>
    <name evidence="1" type="ORF">PSON_ATCC_30995.1.T1590002</name>
</gene>
<comment type="caution">
    <text evidence="1">The sequence shown here is derived from an EMBL/GenBank/DDBJ whole genome shotgun (WGS) entry which is preliminary data.</text>
</comment>
<dbReference type="Proteomes" id="UP000692954">
    <property type="component" value="Unassembled WGS sequence"/>
</dbReference>
<sequence length="58" mass="7168">MQSFSQIWPKYYQQQLEKNKNQQDENYIQEVNKSIDSNEVESRMIIIRKKLDSLRKYL</sequence>
<protein>
    <submittedName>
        <fullName evidence="1">Uncharacterized protein</fullName>
    </submittedName>
</protein>
<dbReference type="AlphaFoldDB" id="A0A8S1RCK6"/>
<organism evidence="1 2">
    <name type="scientific">Paramecium sonneborni</name>
    <dbReference type="NCBI Taxonomy" id="65129"/>
    <lineage>
        <taxon>Eukaryota</taxon>
        <taxon>Sar</taxon>
        <taxon>Alveolata</taxon>
        <taxon>Ciliophora</taxon>
        <taxon>Intramacronucleata</taxon>
        <taxon>Oligohymenophorea</taxon>
        <taxon>Peniculida</taxon>
        <taxon>Parameciidae</taxon>
        <taxon>Paramecium</taxon>
    </lineage>
</organism>
<evidence type="ECO:0000313" key="1">
    <source>
        <dbReference type="EMBL" id="CAD8125407.1"/>
    </source>
</evidence>
<proteinExistence type="predicted"/>
<reference evidence="1" key="1">
    <citation type="submission" date="2021-01" db="EMBL/GenBank/DDBJ databases">
        <authorList>
            <consortium name="Genoscope - CEA"/>
            <person name="William W."/>
        </authorList>
    </citation>
    <scope>NUCLEOTIDE SEQUENCE</scope>
</reference>
<accession>A0A8S1RCK6</accession>
<keyword evidence="2" id="KW-1185">Reference proteome</keyword>
<name>A0A8S1RCK6_9CILI</name>
<evidence type="ECO:0000313" key="2">
    <source>
        <dbReference type="Proteomes" id="UP000692954"/>
    </source>
</evidence>
<dbReference type="EMBL" id="CAJJDN010000159">
    <property type="protein sequence ID" value="CAD8125407.1"/>
    <property type="molecule type" value="Genomic_DNA"/>
</dbReference>